<reference evidence="2 3" key="1">
    <citation type="submission" date="2019-03" db="EMBL/GenBank/DDBJ databases">
        <title>Ramlibacter rhizophilus CCTCC AB2015357, whole genome shotgun sequence.</title>
        <authorList>
            <person name="Zhang X."/>
            <person name="Feng G."/>
            <person name="Zhu H."/>
        </authorList>
    </citation>
    <scope>NUCLEOTIDE SEQUENCE [LARGE SCALE GENOMIC DNA]</scope>
    <source>
        <strain evidence="2 3">CCTCC AB2015357</strain>
    </source>
</reference>
<evidence type="ECO:0000313" key="3">
    <source>
        <dbReference type="Proteomes" id="UP000297564"/>
    </source>
</evidence>
<keyword evidence="1" id="KW-1133">Transmembrane helix</keyword>
<keyword evidence="1" id="KW-0472">Membrane</keyword>
<keyword evidence="1" id="KW-0812">Transmembrane</keyword>
<feature type="transmembrane region" description="Helical" evidence="1">
    <location>
        <begin position="12"/>
        <end position="34"/>
    </location>
</feature>
<evidence type="ECO:0000256" key="1">
    <source>
        <dbReference type="SAM" id="Phobius"/>
    </source>
</evidence>
<gene>
    <name evidence="2" type="ORF">EZ242_06265</name>
</gene>
<dbReference type="OrthoDB" id="8777023at2"/>
<name>A0A4Z0BY77_9BURK</name>
<feature type="transmembrane region" description="Helical" evidence="1">
    <location>
        <begin position="40"/>
        <end position="64"/>
    </location>
</feature>
<keyword evidence="3" id="KW-1185">Reference proteome</keyword>
<proteinExistence type="predicted"/>
<evidence type="ECO:0000313" key="2">
    <source>
        <dbReference type="EMBL" id="TFZ03474.1"/>
    </source>
</evidence>
<dbReference type="RefSeq" id="WP_135284273.1">
    <property type="nucleotide sequence ID" value="NZ_SMLL01000002.1"/>
</dbReference>
<organism evidence="2 3">
    <name type="scientific">Ramlibacter rhizophilus</name>
    <dbReference type="NCBI Taxonomy" id="1781167"/>
    <lineage>
        <taxon>Bacteria</taxon>
        <taxon>Pseudomonadati</taxon>
        <taxon>Pseudomonadota</taxon>
        <taxon>Betaproteobacteria</taxon>
        <taxon>Burkholderiales</taxon>
        <taxon>Comamonadaceae</taxon>
        <taxon>Ramlibacter</taxon>
    </lineage>
</organism>
<sequence>MNPSIPGDSAIGWLRWAAIAAGVATLGLMLPLVWTAVLAGAGLLVLVLLLGLAAAVVQALPWLGQRLENALLSRRKAEARRNPIEQLQNELLRRAERLVAFREALVTVGGQVESIAQMLSERRERDPAHVMERHQRALDRLQQFHRLNIARLQQAQAALDDFRMLIERKESEWRIALAIDDASSLLDPRSADALLQDLLTDTALRTVQERFNSVFAELDVQMSSLDAPTRQLLEPTGRTPFAPLELHADAGAGSVR</sequence>
<dbReference type="AlphaFoldDB" id="A0A4Z0BY77"/>
<accession>A0A4Z0BY77</accession>
<dbReference type="Proteomes" id="UP000297564">
    <property type="component" value="Unassembled WGS sequence"/>
</dbReference>
<protein>
    <submittedName>
        <fullName evidence="2">Uncharacterized protein</fullName>
    </submittedName>
</protein>
<comment type="caution">
    <text evidence="2">The sequence shown here is derived from an EMBL/GenBank/DDBJ whole genome shotgun (WGS) entry which is preliminary data.</text>
</comment>
<dbReference type="EMBL" id="SMLL01000002">
    <property type="protein sequence ID" value="TFZ03474.1"/>
    <property type="molecule type" value="Genomic_DNA"/>
</dbReference>